<dbReference type="EMBL" id="JBHSOZ010000008">
    <property type="protein sequence ID" value="MFC5713951.1"/>
    <property type="molecule type" value="Genomic_DNA"/>
</dbReference>
<evidence type="ECO:0000256" key="3">
    <source>
        <dbReference type="ARBA" id="ARBA00022801"/>
    </source>
</evidence>
<dbReference type="InterPro" id="IPR006679">
    <property type="entry name" value="Adenine_deam"/>
</dbReference>
<dbReference type="Gene3D" id="3.20.20.140">
    <property type="entry name" value="Metal-dependent hydrolases"/>
    <property type="match status" value="1"/>
</dbReference>
<dbReference type="InterPro" id="IPR032466">
    <property type="entry name" value="Metal_Hydrolase"/>
</dbReference>
<comment type="similarity">
    <text evidence="1 6">Belongs to the metallo-dependent hydrolases superfamily. Adenine deaminase family.</text>
</comment>
<evidence type="ECO:0000256" key="5">
    <source>
        <dbReference type="ARBA" id="ARBA00047720"/>
    </source>
</evidence>
<dbReference type="RefSeq" id="WP_385942386.1">
    <property type="nucleotide sequence ID" value="NZ_JBHSOZ010000008.1"/>
</dbReference>
<evidence type="ECO:0000256" key="6">
    <source>
        <dbReference type="HAMAP-Rule" id="MF_01518"/>
    </source>
</evidence>
<keyword evidence="3 6" id="KW-0378">Hydrolase</keyword>
<organism evidence="9 10">
    <name type="scientific">Thalassorhabdus alkalitolerans</name>
    <dbReference type="NCBI Taxonomy" id="2282697"/>
    <lineage>
        <taxon>Bacteria</taxon>
        <taxon>Bacillati</taxon>
        <taxon>Bacillota</taxon>
        <taxon>Bacilli</taxon>
        <taxon>Bacillales</taxon>
        <taxon>Bacillaceae</taxon>
        <taxon>Thalassorhabdus</taxon>
    </lineage>
</organism>
<accession>A0ABW0YR90</accession>
<dbReference type="InterPro" id="IPR011059">
    <property type="entry name" value="Metal-dep_hydrolase_composite"/>
</dbReference>
<dbReference type="InterPro" id="IPR026912">
    <property type="entry name" value="Adenine_deam_C"/>
</dbReference>
<dbReference type="SUPFAM" id="SSF51556">
    <property type="entry name" value="Metallo-dependent hydrolases"/>
    <property type="match status" value="1"/>
</dbReference>
<evidence type="ECO:0000259" key="7">
    <source>
        <dbReference type="Pfam" id="PF01979"/>
    </source>
</evidence>
<dbReference type="Pfam" id="PF01979">
    <property type="entry name" value="Amidohydro_1"/>
    <property type="match status" value="1"/>
</dbReference>
<dbReference type="Proteomes" id="UP001596142">
    <property type="component" value="Unassembled WGS sequence"/>
</dbReference>
<evidence type="ECO:0000256" key="1">
    <source>
        <dbReference type="ARBA" id="ARBA00006773"/>
    </source>
</evidence>
<dbReference type="PANTHER" id="PTHR11113">
    <property type="entry name" value="N-ACETYLGLUCOSAMINE-6-PHOSPHATE DEACETYLASE"/>
    <property type="match status" value="1"/>
</dbReference>
<dbReference type="HAMAP" id="MF_01518">
    <property type="entry name" value="Adenine_deamin"/>
    <property type="match status" value="1"/>
</dbReference>
<gene>
    <name evidence="6 9" type="primary">ade</name>
    <name evidence="9" type="ORF">ACFPU1_14365</name>
</gene>
<evidence type="ECO:0000259" key="8">
    <source>
        <dbReference type="Pfam" id="PF13382"/>
    </source>
</evidence>
<evidence type="ECO:0000313" key="10">
    <source>
        <dbReference type="Proteomes" id="UP001596142"/>
    </source>
</evidence>
<dbReference type="CDD" id="cd01295">
    <property type="entry name" value="AdeC"/>
    <property type="match status" value="1"/>
</dbReference>
<comment type="caution">
    <text evidence="9">The sequence shown here is derived from an EMBL/GenBank/DDBJ whole genome shotgun (WGS) entry which is preliminary data.</text>
</comment>
<dbReference type="NCBIfam" id="TIGR01178">
    <property type="entry name" value="ade"/>
    <property type="match status" value="1"/>
</dbReference>
<keyword evidence="4 6" id="KW-0464">Manganese</keyword>
<feature type="domain" description="Amidohydrolase-related" evidence="7">
    <location>
        <begin position="67"/>
        <end position="350"/>
    </location>
</feature>
<dbReference type="InterPro" id="IPR006680">
    <property type="entry name" value="Amidohydro-rel"/>
</dbReference>
<comment type="cofactor">
    <cofactor evidence="6">
        <name>Mn(2+)</name>
        <dbReference type="ChEBI" id="CHEBI:29035"/>
    </cofactor>
</comment>
<dbReference type="EC" id="3.5.4.2" evidence="2 6"/>
<feature type="domain" description="Adenine deaminase C-terminal" evidence="8">
    <location>
        <begin position="405"/>
        <end position="570"/>
    </location>
</feature>
<proteinExistence type="inferred from homology"/>
<dbReference type="SUPFAM" id="SSF51338">
    <property type="entry name" value="Composite domain of metallo-dependent hydrolases"/>
    <property type="match status" value="1"/>
</dbReference>
<dbReference type="PANTHER" id="PTHR11113:SF2">
    <property type="entry name" value="ADENINE DEAMINASE"/>
    <property type="match status" value="1"/>
</dbReference>
<name>A0ABW0YR90_9BACI</name>
<evidence type="ECO:0000256" key="4">
    <source>
        <dbReference type="ARBA" id="ARBA00023211"/>
    </source>
</evidence>
<comment type="catalytic activity">
    <reaction evidence="5 6">
        <text>adenine + H2O + H(+) = hypoxanthine + NH4(+)</text>
        <dbReference type="Rhea" id="RHEA:23688"/>
        <dbReference type="ChEBI" id="CHEBI:15377"/>
        <dbReference type="ChEBI" id="CHEBI:15378"/>
        <dbReference type="ChEBI" id="CHEBI:16708"/>
        <dbReference type="ChEBI" id="CHEBI:17368"/>
        <dbReference type="ChEBI" id="CHEBI:28938"/>
        <dbReference type="EC" id="3.5.4.2"/>
    </reaction>
</comment>
<dbReference type="Gene3D" id="2.30.40.10">
    <property type="entry name" value="Urease, subunit C, domain 1"/>
    <property type="match status" value="1"/>
</dbReference>
<dbReference type="Pfam" id="PF13382">
    <property type="entry name" value="Adenine_deam_C"/>
    <property type="match status" value="1"/>
</dbReference>
<reference evidence="10" key="1">
    <citation type="journal article" date="2019" name="Int. J. Syst. Evol. Microbiol.">
        <title>The Global Catalogue of Microorganisms (GCM) 10K type strain sequencing project: providing services to taxonomists for standard genome sequencing and annotation.</title>
        <authorList>
            <consortium name="The Broad Institute Genomics Platform"/>
            <consortium name="The Broad Institute Genome Sequencing Center for Infectious Disease"/>
            <person name="Wu L."/>
            <person name="Ma J."/>
        </authorList>
    </citation>
    <scope>NUCLEOTIDE SEQUENCE [LARGE SCALE GENOMIC DNA]</scope>
    <source>
        <strain evidence="10">CECT 7184</strain>
    </source>
</reference>
<evidence type="ECO:0000313" key="9">
    <source>
        <dbReference type="EMBL" id="MFC5713951.1"/>
    </source>
</evidence>
<keyword evidence="10" id="KW-1185">Reference proteome</keyword>
<sequence length="579" mass="63091">MVEEHILQERLNAATGRKKAEIVFKNIKVADVFNKEWKETDVAVEKGKIVGLGAFEGETVIDGKGKYLSPGFIDGHVHMESSMVAPAELSKVLLSHGVTSIVTDPHEIANVSGTEGIQYMLDATESLPLHVFFMLPSCVPSTEFENSGAVLKAEDLSPFYNHKRVLGLAEVMDFPAVRKGRPDMIEKLLDAINGNKPIDGHAAGLQPEDINTYRTAGISTDHEAVTEEEAKARLERGMWLMIREGSAAKDLTSLIGVVTEKNASRCLFVTDDKHLDDLKRTGSINYNVRLAIKEGIDPVTAISMGSFHAAQCFGLKEKGAVAPGFDADLVLLNDPYKLDIHEVYSSGKLVAKEGEYCGPDPVPHPVPKNLTESVSLKPVTVEDLTIRFKEKEAKAHVIEVRPNAIHTRHVVEKVPVNNGAFISDHMYLKLAVIERHNATGNIGKSIVKGMTFTDGAIASTVAHDSHNLMVCGANDEDMIAAIEQVQHQKGGIAVVKDKASIASIPLSISGLISDQPSHVVMRQIEEVNDALKQIGFTGHFDPLLTLSFLALPVIPELKVTDKGLFDVKQFDFLNIEAIE</sequence>
<protein>
    <recommendedName>
        <fullName evidence="2 6">Adenine deaminase</fullName>
        <shortName evidence="6">Adenase</shortName>
        <shortName evidence="6">Adenine aminase</shortName>
        <ecNumber evidence="2 6">3.5.4.2</ecNumber>
    </recommendedName>
</protein>
<evidence type="ECO:0000256" key="2">
    <source>
        <dbReference type="ARBA" id="ARBA00012782"/>
    </source>
</evidence>
<dbReference type="GO" id="GO:0000034">
    <property type="term" value="F:adenine deaminase activity"/>
    <property type="evidence" value="ECO:0007669"/>
    <property type="project" value="UniProtKB-EC"/>
</dbReference>